<dbReference type="EMBL" id="BAABRU010000036">
    <property type="protein sequence ID" value="GAA5531206.1"/>
    <property type="molecule type" value="Genomic_DNA"/>
</dbReference>
<proteinExistence type="predicted"/>
<evidence type="ECO:0000313" key="1">
    <source>
        <dbReference type="EMBL" id="GAA5531206.1"/>
    </source>
</evidence>
<reference evidence="1 2" key="1">
    <citation type="submission" date="2024-02" db="EMBL/GenBank/DDBJ databases">
        <title>Herpetosiphon gulosus NBRC 112829.</title>
        <authorList>
            <person name="Ichikawa N."/>
            <person name="Katano-Makiyama Y."/>
            <person name="Hidaka K."/>
        </authorList>
    </citation>
    <scope>NUCLEOTIDE SEQUENCE [LARGE SCALE GENOMIC DNA]</scope>
    <source>
        <strain evidence="1 2">NBRC 112829</strain>
    </source>
</reference>
<keyword evidence="2" id="KW-1185">Reference proteome</keyword>
<dbReference type="Proteomes" id="UP001428290">
    <property type="component" value="Unassembled WGS sequence"/>
</dbReference>
<evidence type="ECO:0000313" key="2">
    <source>
        <dbReference type="Proteomes" id="UP001428290"/>
    </source>
</evidence>
<gene>
    <name evidence="1" type="ORF">Hgul01_05031</name>
</gene>
<accession>A0ABP9X9S6</accession>
<sequence>MTTIVPFVVLATDNAALRKYRREIEINEAREVIYSHHTIEPLIDNEVALIKELLDKHVVYMRYGTWTPSLPSKQNHNIQIARRMYQHQKSVLRQRISIEGRD</sequence>
<name>A0ABP9X9S6_9CHLR</name>
<protein>
    <submittedName>
        <fullName evidence="1">Uncharacterized protein</fullName>
    </submittedName>
</protein>
<organism evidence="1 2">
    <name type="scientific">Herpetosiphon gulosus</name>
    <dbReference type="NCBI Taxonomy" id="1973496"/>
    <lineage>
        <taxon>Bacteria</taxon>
        <taxon>Bacillati</taxon>
        <taxon>Chloroflexota</taxon>
        <taxon>Chloroflexia</taxon>
        <taxon>Herpetosiphonales</taxon>
        <taxon>Herpetosiphonaceae</taxon>
        <taxon>Herpetosiphon</taxon>
    </lineage>
</organism>
<comment type="caution">
    <text evidence="1">The sequence shown here is derived from an EMBL/GenBank/DDBJ whole genome shotgun (WGS) entry which is preliminary data.</text>
</comment>